<dbReference type="PANTHER" id="PTHR43767:SF1">
    <property type="entry name" value="NONRIBOSOMAL PEPTIDE SYNTHASE PES1 (EUROFUNG)-RELATED"/>
    <property type="match status" value="1"/>
</dbReference>
<dbReference type="EMBL" id="PXYW01000054">
    <property type="protein sequence ID" value="PSR32034.1"/>
    <property type="molecule type" value="Genomic_DNA"/>
</dbReference>
<dbReference type="PANTHER" id="PTHR43767">
    <property type="entry name" value="LONG-CHAIN-FATTY-ACID--COA LIGASE"/>
    <property type="match status" value="1"/>
</dbReference>
<evidence type="ECO:0000313" key="3">
    <source>
        <dbReference type="EMBL" id="PSR32034.1"/>
    </source>
</evidence>
<evidence type="ECO:0008006" key="5">
    <source>
        <dbReference type="Google" id="ProtNLM"/>
    </source>
</evidence>
<dbReference type="Proteomes" id="UP000242972">
    <property type="component" value="Unassembled WGS sequence"/>
</dbReference>
<protein>
    <recommendedName>
        <fullName evidence="5">O-succinylbenzoate--CoA ligase</fullName>
    </recommendedName>
</protein>
<dbReference type="Gene3D" id="3.40.50.12780">
    <property type="entry name" value="N-terminal domain of ligase-like"/>
    <property type="match status" value="1"/>
</dbReference>
<accession>A0A2T2XBZ9</accession>
<reference evidence="3 4" key="1">
    <citation type="journal article" date="2014" name="BMC Genomics">
        <title>Comparison of environmental and isolate Sulfobacillus genomes reveals diverse carbon, sulfur, nitrogen, and hydrogen metabolisms.</title>
        <authorList>
            <person name="Justice N.B."/>
            <person name="Norman A."/>
            <person name="Brown C.T."/>
            <person name="Singh A."/>
            <person name="Thomas B.C."/>
            <person name="Banfield J.F."/>
        </authorList>
    </citation>
    <scope>NUCLEOTIDE SEQUENCE [LARGE SCALE GENOMIC DNA]</scope>
    <source>
        <strain evidence="3">AMDSBA4</strain>
    </source>
</reference>
<gene>
    <name evidence="3" type="ORF">C7B46_16135</name>
</gene>
<dbReference type="InterPro" id="IPR045851">
    <property type="entry name" value="AMP-bd_C_sf"/>
</dbReference>
<feature type="domain" description="AMP-dependent synthetase/ligase" evidence="1">
    <location>
        <begin position="11"/>
        <end position="373"/>
    </location>
</feature>
<dbReference type="PROSITE" id="PS00455">
    <property type="entry name" value="AMP_BINDING"/>
    <property type="match status" value="1"/>
</dbReference>
<evidence type="ECO:0000259" key="1">
    <source>
        <dbReference type="Pfam" id="PF00501"/>
    </source>
</evidence>
<dbReference type="InterPro" id="IPR050237">
    <property type="entry name" value="ATP-dep_AMP-bd_enzyme"/>
</dbReference>
<dbReference type="Gene3D" id="3.30.300.30">
    <property type="match status" value="1"/>
</dbReference>
<sequence length="512" mass="57304">MQGMTMGNIIRRVAQRYPNREAVIFQETRLTYADFNRRINQLAHALMRLGLAKGAVVAIFSQNRHEYLEAYFACAKVGLILNTLNWRLSPREITFMINQSGSSVLLIEDQYQDFFHDFLEDLQCAHVIILNGSPRLPHALTLAQFTAGMPDDEPAVAVSPDDAVLLLYTSGTTGTPKGALITQSNVVWDAMAYLYHTEIRTGDKLLQPMPFIHVSGIHILTMVFLFKGLPVVIQPVFNPAETCRLIEQERCTVACILVPALQGLMRYEQLTQYDFTSLRLVLTAAASYTRELCYETIARLGLEKLLIGYGLTEATPAVTMTEHTGETLWKENCLGWPIWTDDVRVVTPEGADVLVGEVGELLVRGPNVFKGYLGLNDATARTLRDGWLWTGDLVRMDADGCLFFVDRSKDMIKSGGENIYAVEVEMALMQTNPEIQEAIVIATPDDKWGEAVTALLVLKPGYSVSPEIIQERTRTQLASYKLPKKFHFITEVPRSISGKVQKHLLRQTFGGQ</sequence>
<dbReference type="SUPFAM" id="SSF56801">
    <property type="entry name" value="Acetyl-CoA synthetase-like"/>
    <property type="match status" value="1"/>
</dbReference>
<name>A0A2T2XBZ9_9FIRM</name>
<dbReference type="GO" id="GO:0016878">
    <property type="term" value="F:acid-thiol ligase activity"/>
    <property type="evidence" value="ECO:0007669"/>
    <property type="project" value="UniProtKB-ARBA"/>
</dbReference>
<comment type="caution">
    <text evidence="3">The sequence shown here is derived from an EMBL/GenBank/DDBJ whole genome shotgun (WGS) entry which is preliminary data.</text>
</comment>
<dbReference type="InterPro" id="IPR025110">
    <property type="entry name" value="AMP-bd_C"/>
</dbReference>
<dbReference type="InterPro" id="IPR000873">
    <property type="entry name" value="AMP-dep_synth/lig_dom"/>
</dbReference>
<organism evidence="3 4">
    <name type="scientific">Sulfobacillus benefaciens</name>
    <dbReference type="NCBI Taxonomy" id="453960"/>
    <lineage>
        <taxon>Bacteria</taxon>
        <taxon>Bacillati</taxon>
        <taxon>Bacillota</taxon>
        <taxon>Clostridia</taxon>
        <taxon>Eubacteriales</taxon>
        <taxon>Clostridiales Family XVII. Incertae Sedis</taxon>
        <taxon>Sulfobacillus</taxon>
    </lineage>
</organism>
<dbReference type="Pfam" id="PF00501">
    <property type="entry name" value="AMP-binding"/>
    <property type="match status" value="1"/>
</dbReference>
<feature type="domain" description="AMP-binding enzyme C-terminal" evidence="2">
    <location>
        <begin position="423"/>
        <end position="499"/>
    </location>
</feature>
<evidence type="ECO:0000313" key="4">
    <source>
        <dbReference type="Proteomes" id="UP000242972"/>
    </source>
</evidence>
<evidence type="ECO:0000259" key="2">
    <source>
        <dbReference type="Pfam" id="PF13193"/>
    </source>
</evidence>
<dbReference type="InterPro" id="IPR020845">
    <property type="entry name" value="AMP-binding_CS"/>
</dbReference>
<proteinExistence type="predicted"/>
<dbReference type="Pfam" id="PF13193">
    <property type="entry name" value="AMP-binding_C"/>
    <property type="match status" value="1"/>
</dbReference>
<dbReference type="InterPro" id="IPR042099">
    <property type="entry name" value="ANL_N_sf"/>
</dbReference>
<dbReference type="AlphaFoldDB" id="A0A2T2XBZ9"/>